<dbReference type="SUPFAM" id="SSF47459">
    <property type="entry name" value="HLH, helix-loop-helix DNA-binding domain"/>
    <property type="match status" value="1"/>
</dbReference>
<reference evidence="7 8" key="1">
    <citation type="submission" date="2017-03" db="EMBL/GenBank/DDBJ databases">
        <title>Genome Survey of Euroglyphus maynei.</title>
        <authorList>
            <person name="Arlian L.G."/>
            <person name="Morgan M.S."/>
            <person name="Rider S.D."/>
        </authorList>
    </citation>
    <scope>NUCLEOTIDE SEQUENCE [LARGE SCALE GENOMIC DNA]</scope>
    <source>
        <strain evidence="7">Arlian Lab</strain>
        <tissue evidence="7">Whole body</tissue>
    </source>
</reference>
<dbReference type="GO" id="GO:0046983">
    <property type="term" value="F:protein dimerization activity"/>
    <property type="evidence" value="ECO:0007669"/>
    <property type="project" value="InterPro"/>
</dbReference>
<dbReference type="GO" id="GO:0000981">
    <property type="term" value="F:DNA-binding transcription factor activity, RNA polymerase II-specific"/>
    <property type="evidence" value="ECO:0007669"/>
    <property type="project" value="TreeGrafter"/>
</dbReference>
<dbReference type="Gene3D" id="4.10.280.10">
    <property type="entry name" value="Helix-loop-helix DNA-binding domain"/>
    <property type="match status" value="1"/>
</dbReference>
<comment type="subcellular location">
    <subcellularLocation>
        <location evidence="1">Nucleus</location>
    </subcellularLocation>
</comment>
<evidence type="ECO:0000259" key="6">
    <source>
        <dbReference type="PROSITE" id="PS50888"/>
    </source>
</evidence>
<keyword evidence="2" id="KW-0805">Transcription regulation</keyword>
<dbReference type="EMBL" id="MUJZ01022002">
    <property type="protein sequence ID" value="OTF79650.1"/>
    <property type="molecule type" value="Genomic_DNA"/>
</dbReference>
<evidence type="ECO:0000256" key="3">
    <source>
        <dbReference type="ARBA" id="ARBA00023125"/>
    </source>
</evidence>
<name>A0A1Y3BFF7_EURMA</name>
<dbReference type="Proteomes" id="UP000194236">
    <property type="component" value="Unassembled WGS sequence"/>
</dbReference>
<sequence length="86" mass="10350">MLNIRFEQKLHHRMIANARERDRTESVNNAFNRLRRLLPTIPSNRKLSKIEILRLATSYIRHLNNICQAIKWFGLYILYNNINDQS</sequence>
<evidence type="ECO:0000313" key="8">
    <source>
        <dbReference type="Proteomes" id="UP000194236"/>
    </source>
</evidence>
<feature type="domain" description="BHLH" evidence="6">
    <location>
        <begin position="11"/>
        <end position="63"/>
    </location>
</feature>
<evidence type="ECO:0000256" key="1">
    <source>
        <dbReference type="ARBA" id="ARBA00004123"/>
    </source>
</evidence>
<proteinExistence type="predicted"/>
<dbReference type="PANTHER" id="PTHR23349:SF42">
    <property type="entry name" value="BHLH DOMAIN-CONTAINING PROTEIN"/>
    <property type="match status" value="1"/>
</dbReference>
<evidence type="ECO:0000313" key="7">
    <source>
        <dbReference type="EMBL" id="OTF79650.1"/>
    </source>
</evidence>
<comment type="caution">
    <text evidence="7">The sequence shown here is derived from an EMBL/GenBank/DDBJ whole genome shotgun (WGS) entry which is preliminary data.</text>
</comment>
<dbReference type="GO" id="GO:0032502">
    <property type="term" value="P:developmental process"/>
    <property type="evidence" value="ECO:0007669"/>
    <property type="project" value="TreeGrafter"/>
</dbReference>
<dbReference type="AlphaFoldDB" id="A0A1Y3BFF7"/>
<keyword evidence="4" id="KW-0804">Transcription</keyword>
<dbReference type="InterPro" id="IPR050283">
    <property type="entry name" value="E-box_TF_Regulators"/>
</dbReference>
<dbReference type="PROSITE" id="PS50888">
    <property type="entry name" value="BHLH"/>
    <property type="match status" value="1"/>
</dbReference>
<accession>A0A1Y3BFF7</accession>
<dbReference type="FunFam" id="4.10.280.10:FF:000010">
    <property type="entry name" value="Scleraxis bHLH transcription factor"/>
    <property type="match status" value="1"/>
</dbReference>
<evidence type="ECO:0000256" key="2">
    <source>
        <dbReference type="ARBA" id="ARBA00023015"/>
    </source>
</evidence>
<dbReference type="InterPro" id="IPR036638">
    <property type="entry name" value="HLH_DNA-bd_sf"/>
</dbReference>
<dbReference type="GO" id="GO:0000977">
    <property type="term" value="F:RNA polymerase II transcription regulatory region sequence-specific DNA binding"/>
    <property type="evidence" value="ECO:0007669"/>
    <property type="project" value="TreeGrafter"/>
</dbReference>
<dbReference type="GO" id="GO:0005634">
    <property type="term" value="C:nucleus"/>
    <property type="evidence" value="ECO:0007669"/>
    <property type="project" value="UniProtKB-SubCell"/>
</dbReference>
<keyword evidence="3" id="KW-0238">DNA-binding</keyword>
<keyword evidence="8" id="KW-1185">Reference proteome</keyword>
<protein>
    <recommendedName>
        <fullName evidence="6">BHLH domain-containing protein</fullName>
    </recommendedName>
</protein>
<dbReference type="Pfam" id="PF00010">
    <property type="entry name" value="HLH"/>
    <property type="match status" value="1"/>
</dbReference>
<keyword evidence="5" id="KW-0539">Nucleus</keyword>
<evidence type="ECO:0000256" key="5">
    <source>
        <dbReference type="ARBA" id="ARBA00023242"/>
    </source>
</evidence>
<evidence type="ECO:0000256" key="4">
    <source>
        <dbReference type="ARBA" id="ARBA00023163"/>
    </source>
</evidence>
<dbReference type="SMART" id="SM00353">
    <property type="entry name" value="HLH"/>
    <property type="match status" value="1"/>
</dbReference>
<organism evidence="7 8">
    <name type="scientific">Euroglyphus maynei</name>
    <name type="common">Mayne's house dust mite</name>
    <dbReference type="NCBI Taxonomy" id="6958"/>
    <lineage>
        <taxon>Eukaryota</taxon>
        <taxon>Metazoa</taxon>
        <taxon>Ecdysozoa</taxon>
        <taxon>Arthropoda</taxon>
        <taxon>Chelicerata</taxon>
        <taxon>Arachnida</taxon>
        <taxon>Acari</taxon>
        <taxon>Acariformes</taxon>
        <taxon>Sarcoptiformes</taxon>
        <taxon>Astigmata</taxon>
        <taxon>Psoroptidia</taxon>
        <taxon>Analgoidea</taxon>
        <taxon>Pyroglyphidae</taxon>
        <taxon>Pyroglyphinae</taxon>
        <taxon>Euroglyphus</taxon>
    </lineage>
</organism>
<dbReference type="InterPro" id="IPR011598">
    <property type="entry name" value="bHLH_dom"/>
</dbReference>
<dbReference type="OrthoDB" id="6106870at2759"/>
<gene>
    <name evidence="7" type="ORF">BLA29_002953</name>
</gene>
<dbReference type="PANTHER" id="PTHR23349">
    <property type="entry name" value="BASIC HELIX-LOOP-HELIX TRANSCRIPTION FACTOR, TWIST"/>
    <property type="match status" value="1"/>
</dbReference>